<evidence type="ECO:0000313" key="4">
    <source>
        <dbReference type="Proteomes" id="UP000323930"/>
    </source>
</evidence>
<dbReference type="PROSITE" id="PS51737">
    <property type="entry name" value="RECOMBINASE_DNA_BIND"/>
    <property type="match status" value="1"/>
</dbReference>
<proteinExistence type="predicted"/>
<reference evidence="3 4" key="1">
    <citation type="submission" date="2019-08" db="EMBL/GenBank/DDBJ databases">
        <title>Seonamhaeicola sediminis sp. nov., isolated from marine sediment.</title>
        <authorList>
            <person name="Cao W.R."/>
        </authorList>
    </citation>
    <scope>NUCLEOTIDE SEQUENCE [LARGE SCALE GENOMIC DNA]</scope>
    <source>
        <strain evidence="3 4">B011</strain>
    </source>
</reference>
<evidence type="ECO:0008006" key="5">
    <source>
        <dbReference type="Google" id="ProtNLM"/>
    </source>
</evidence>
<dbReference type="PANTHER" id="PTHR30461:SF23">
    <property type="entry name" value="DNA RECOMBINASE-RELATED"/>
    <property type="match status" value="1"/>
</dbReference>
<evidence type="ECO:0000313" key="3">
    <source>
        <dbReference type="EMBL" id="TYA78535.1"/>
    </source>
</evidence>
<dbReference type="GO" id="GO:0003677">
    <property type="term" value="F:DNA binding"/>
    <property type="evidence" value="ECO:0007669"/>
    <property type="project" value="InterPro"/>
</dbReference>
<keyword evidence="4" id="KW-1185">Reference proteome</keyword>
<name>A0A5D0I4A5_9FLAO</name>
<dbReference type="EMBL" id="VSDQ01000577">
    <property type="protein sequence ID" value="TYA78535.1"/>
    <property type="molecule type" value="Genomic_DNA"/>
</dbReference>
<dbReference type="GO" id="GO:0000150">
    <property type="term" value="F:DNA strand exchange activity"/>
    <property type="evidence" value="ECO:0007669"/>
    <property type="project" value="InterPro"/>
</dbReference>
<dbReference type="PANTHER" id="PTHR30461">
    <property type="entry name" value="DNA-INVERTASE FROM LAMBDOID PROPHAGE"/>
    <property type="match status" value="1"/>
</dbReference>
<organism evidence="3 4">
    <name type="scientific">Seonamhaeicola marinus</name>
    <dbReference type="NCBI Taxonomy" id="1912246"/>
    <lineage>
        <taxon>Bacteria</taxon>
        <taxon>Pseudomonadati</taxon>
        <taxon>Bacteroidota</taxon>
        <taxon>Flavobacteriia</taxon>
        <taxon>Flavobacteriales</taxon>
        <taxon>Flavobacteriaceae</taxon>
    </lineage>
</organism>
<dbReference type="CDD" id="cd00338">
    <property type="entry name" value="Ser_Recombinase"/>
    <property type="match status" value="1"/>
</dbReference>
<dbReference type="InterPro" id="IPR036162">
    <property type="entry name" value="Resolvase-like_N_sf"/>
</dbReference>
<dbReference type="PROSITE" id="PS51736">
    <property type="entry name" value="RECOMBINASES_3"/>
    <property type="match status" value="1"/>
</dbReference>
<dbReference type="Proteomes" id="UP000323930">
    <property type="component" value="Unassembled WGS sequence"/>
</dbReference>
<dbReference type="InterPro" id="IPR038109">
    <property type="entry name" value="DNA_bind_recomb_sf"/>
</dbReference>
<gene>
    <name evidence="3" type="ORF">FUA24_09270</name>
</gene>
<dbReference type="Pfam" id="PF00239">
    <property type="entry name" value="Resolvase"/>
    <property type="match status" value="1"/>
</dbReference>
<evidence type="ECO:0000259" key="1">
    <source>
        <dbReference type="PROSITE" id="PS51736"/>
    </source>
</evidence>
<dbReference type="SUPFAM" id="SSF53041">
    <property type="entry name" value="Resolvase-like"/>
    <property type="match status" value="1"/>
</dbReference>
<dbReference type="InterPro" id="IPR011109">
    <property type="entry name" value="DNA_bind_recombinase_dom"/>
</dbReference>
<feature type="domain" description="Recombinase" evidence="2">
    <location>
        <begin position="155"/>
        <end position="283"/>
    </location>
</feature>
<protein>
    <recommendedName>
        <fullName evidence="5">Recombinase family protein</fullName>
    </recommendedName>
</protein>
<dbReference type="SMART" id="SM00857">
    <property type="entry name" value="Resolvase"/>
    <property type="match status" value="1"/>
</dbReference>
<dbReference type="Gene3D" id="3.40.50.1390">
    <property type="entry name" value="Resolvase, N-terminal catalytic domain"/>
    <property type="match status" value="1"/>
</dbReference>
<dbReference type="InterPro" id="IPR006119">
    <property type="entry name" value="Resolv_N"/>
</dbReference>
<evidence type="ECO:0000259" key="2">
    <source>
        <dbReference type="PROSITE" id="PS51737"/>
    </source>
</evidence>
<dbReference type="AlphaFoldDB" id="A0A5D0I4A5"/>
<comment type="caution">
    <text evidence="3">The sequence shown here is derived from an EMBL/GenBank/DDBJ whole genome shotgun (WGS) entry which is preliminary data.</text>
</comment>
<feature type="domain" description="Resolvase/invertase-type recombinase catalytic" evidence="1">
    <location>
        <begin position="1"/>
        <end position="148"/>
    </location>
</feature>
<dbReference type="Pfam" id="PF07508">
    <property type="entry name" value="Recombinase"/>
    <property type="match status" value="1"/>
</dbReference>
<dbReference type="Pfam" id="PF13408">
    <property type="entry name" value="Zn_ribbon_recom"/>
    <property type="match status" value="1"/>
</dbReference>
<dbReference type="InterPro" id="IPR025827">
    <property type="entry name" value="Zn_ribbon_recom_dom"/>
</dbReference>
<sequence length="563" mass="65733">MLGIYTRLSREDETSNSIKHQIKEGISFAQSEGFNYKIYNEGEGVSGTLKIEDRPVLLDLVSDVRAGKITHIWMRNQNRLARNGKTYHGFISEILKHDVKVYFDDKLIDFRDPKQSLVGSILSSIHAFEAQTQSDQTKKVLKSNASKGIAHGIMPYGYCRDENKKMIIDEEEREVVERIYRMSLSGIGGIKIAEILNEEGVPTRYNKMKHGGTLKIKNRYTNKVTMKKKSEIKWSGKTVHDIIKNKVYYGVRVFGGNEYKVDAIFEKWYWKKVNDNLKKNRNNSGKSVTHKYLLKGLVECSGGRNMYGRTRINKKDNYYTCSGRRYNLCGCKTRSINIDVLEGFIWNMFFIDGELLKLVREYFDRDSKLLNEIEDKITKQLSLIKSLEQEKTRAIQLVMKGVLSEKDVAKEKERVEKSIDEAGVLIYRLKEQRGTFDNSNQLIEQLEIHSKAFKSPPEILEHIRYDLPKPIIQPATSFEDKSAIIKQYVKQIKITSDDELKLYNIRIIFNLPLKPQNFVMNYYKRVPYINSLETMRVLYKSKEWKRNMDKERIEYYENNGLNN</sequence>
<dbReference type="InterPro" id="IPR050639">
    <property type="entry name" value="SSR_resolvase"/>
</dbReference>
<dbReference type="Gene3D" id="3.90.1750.20">
    <property type="entry name" value="Putative Large Serine Recombinase, Chain B, Domain 2"/>
    <property type="match status" value="1"/>
</dbReference>
<accession>A0A5D0I4A5</accession>
<dbReference type="OrthoDB" id="1094757at2"/>
<dbReference type="RefSeq" id="WP_148541628.1">
    <property type="nucleotide sequence ID" value="NZ_VSDQ01000577.1"/>
</dbReference>